<dbReference type="SMART" id="SM00382">
    <property type="entry name" value="AAA"/>
    <property type="match status" value="1"/>
</dbReference>
<dbReference type="InterPro" id="IPR025662">
    <property type="entry name" value="Sigma_54_int_dom_ATP-bd_1"/>
</dbReference>
<evidence type="ECO:0000313" key="9">
    <source>
        <dbReference type="EMBL" id="ADH85113.1"/>
    </source>
</evidence>
<dbReference type="Proteomes" id="UP000001508">
    <property type="component" value="Chromosome"/>
</dbReference>
<protein>
    <submittedName>
        <fullName evidence="9">Two component, sigma54 specific, transcriptional regulator, Fis family</fullName>
    </submittedName>
</protein>
<dbReference type="GO" id="GO:0000160">
    <property type="term" value="P:phosphorelay signal transduction system"/>
    <property type="evidence" value="ECO:0007669"/>
    <property type="project" value="InterPro"/>
</dbReference>
<dbReference type="InterPro" id="IPR027417">
    <property type="entry name" value="P-loop_NTPase"/>
</dbReference>
<dbReference type="Pfam" id="PF25601">
    <property type="entry name" value="AAA_lid_14"/>
    <property type="match status" value="1"/>
</dbReference>
<dbReference type="Gene3D" id="1.10.10.60">
    <property type="entry name" value="Homeodomain-like"/>
    <property type="match status" value="1"/>
</dbReference>
<evidence type="ECO:0000256" key="1">
    <source>
        <dbReference type="ARBA" id="ARBA00022741"/>
    </source>
</evidence>
<organism evidence="9 10">
    <name type="scientific">Desulfurivibrio alkaliphilus (strain DSM 19089 / UNIQEM U267 / AHT2)</name>
    <dbReference type="NCBI Taxonomy" id="589865"/>
    <lineage>
        <taxon>Bacteria</taxon>
        <taxon>Pseudomonadati</taxon>
        <taxon>Thermodesulfobacteriota</taxon>
        <taxon>Desulfobulbia</taxon>
        <taxon>Desulfobulbales</taxon>
        <taxon>Desulfobulbaceae</taxon>
        <taxon>Desulfurivibrio</taxon>
    </lineage>
</organism>
<proteinExistence type="predicted"/>
<dbReference type="SUPFAM" id="SSF46689">
    <property type="entry name" value="Homeodomain-like"/>
    <property type="match status" value="1"/>
</dbReference>
<feature type="domain" description="Sigma-54 factor interaction" evidence="7">
    <location>
        <begin position="144"/>
        <end position="379"/>
    </location>
</feature>
<evidence type="ECO:0000313" key="10">
    <source>
        <dbReference type="Proteomes" id="UP000001508"/>
    </source>
</evidence>
<reference evidence="10" key="1">
    <citation type="submission" date="2010-02" db="EMBL/GenBank/DDBJ databases">
        <title>Complete sequence of Desulfurivibrio alkaliphilus AHT2.</title>
        <authorList>
            <consortium name="US DOE Joint Genome Institute"/>
            <person name="Pitluck S."/>
            <person name="Chertkov O."/>
            <person name="Detter J.C."/>
            <person name="Han C."/>
            <person name="Tapia R."/>
            <person name="Larimer F."/>
            <person name="Land M."/>
            <person name="Hauser L."/>
            <person name="Kyrpides N."/>
            <person name="Mikhailova N."/>
            <person name="Sorokin D.Y."/>
            <person name="Muyzer G."/>
            <person name="Woyke T."/>
        </authorList>
    </citation>
    <scope>NUCLEOTIDE SEQUENCE [LARGE SCALE GENOMIC DNA]</scope>
    <source>
        <strain evidence="10">DSM 19089 / UNIQEM U267 / AHT2</strain>
    </source>
</reference>
<dbReference type="EMBL" id="CP001940">
    <property type="protein sequence ID" value="ADH85113.1"/>
    <property type="molecule type" value="Genomic_DNA"/>
</dbReference>
<keyword evidence="1" id="KW-0547">Nucleotide-binding</keyword>
<dbReference type="PROSITE" id="PS50045">
    <property type="entry name" value="SIGMA54_INTERACT_4"/>
    <property type="match status" value="1"/>
</dbReference>
<dbReference type="CDD" id="cd00009">
    <property type="entry name" value="AAA"/>
    <property type="match status" value="1"/>
</dbReference>
<dbReference type="PRINTS" id="PR01590">
    <property type="entry name" value="HTHFIS"/>
</dbReference>
<dbReference type="SUPFAM" id="SSF52172">
    <property type="entry name" value="CheY-like"/>
    <property type="match status" value="1"/>
</dbReference>
<accession>D6YZV6</accession>
<feature type="domain" description="Response regulatory" evidence="8">
    <location>
        <begin position="6"/>
        <end position="121"/>
    </location>
</feature>
<dbReference type="InterPro" id="IPR025944">
    <property type="entry name" value="Sigma_54_int_dom_CS"/>
</dbReference>
<dbReference type="CDD" id="cd00156">
    <property type="entry name" value="REC"/>
    <property type="match status" value="1"/>
</dbReference>
<evidence type="ECO:0000259" key="7">
    <source>
        <dbReference type="PROSITE" id="PS50045"/>
    </source>
</evidence>
<dbReference type="OrthoDB" id="5404895at2"/>
<evidence type="ECO:0000259" key="8">
    <source>
        <dbReference type="PROSITE" id="PS50110"/>
    </source>
</evidence>
<evidence type="ECO:0000256" key="2">
    <source>
        <dbReference type="ARBA" id="ARBA00022840"/>
    </source>
</evidence>
<dbReference type="GO" id="GO:0006355">
    <property type="term" value="P:regulation of DNA-templated transcription"/>
    <property type="evidence" value="ECO:0007669"/>
    <property type="project" value="InterPro"/>
</dbReference>
<gene>
    <name evidence="9" type="ordered locus">DaAHT2_0407</name>
</gene>
<dbReference type="InterPro" id="IPR058031">
    <property type="entry name" value="AAA_lid_NorR"/>
</dbReference>
<keyword evidence="10" id="KW-1185">Reference proteome</keyword>
<evidence type="ECO:0000256" key="4">
    <source>
        <dbReference type="ARBA" id="ARBA00023125"/>
    </source>
</evidence>
<keyword evidence="2" id="KW-0067">ATP-binding</keyword>
<dbReference type="InterPro" id="IPR002197">
    <property type="entry name" value="HTH_Fis"/>
</dbReference>
<dbReference type="InterPro" id="IPR003593">
    <property type="entry name" value="AAA+_ATPase"/>
</dbReference>
<dbReference type="GO" id="GO:0005524">
    <property type="term" value="F:ATP binding"/>
    <property type="evidence" value="ECO:0007669"/>
    <property type="project" value="UniProtKB-KW"/>
</dbReference>
<dbReference type="Pfam" id="PF00072">
    <property type="entry name" value="Response_reg"/>
    <property type="match status" value="1"/>
</dbReference>
<keyword evidence="6" id="KW-0597">Phosphoprotein</keyword>
<keyword evidence="4" id="KW-0238">DNA-binding</keyword>
<dbReference type="InterPro" id="IPR002078">
    <property type="entry name" value="Sigma_54_int"/>
</dbReference>
<dbReference type="KEGG" id="dak:DaAHT2_0407"/>
<sequence length="464" mass="51660">MKTRGRIFAVDDDELILTMLARALKNEGYEVNCQTSSEDVVANIARWHPDVIFLDIDIDDQMSGLDILQAVKGEGLSGEVVMLTADDSAESAIRAMKLGAADYFTKPFNIDEVKITTSKIIEAIRLREEVDYLRDRGRSPEKQFVGESPVILEILEKARKLAQAGAETILITGESGTGKEVLARQIHAWKEGLDEGGGGPFLAVNCTALPENLIESELFGYARGAFTDARSDKKGVFELAAGGTLLLDEIGDMRLDLQTKLLRVLEERKVRRLGGSVDLPVDTTVIATTNKDIKAAVDEGGFRGDLFFRLSTFRIHLPPLRERQGDALLLARFFLGFFAHKYMKKEIKGFSPAAEKAILQYSWPGNVRELRNVIEHCVVLENVAEVEPRHLHLDDAAKAGRPQVERRKNAAIILPESGISLEEVEKTLIRQALERTNNNQTQAARLLQVSYDTLRYQVKKYGLL</sequence>
<dbReference type="Gene3D" id="3.40.50.300">
    <property type="entry name" value="P-loop containing nucleotide triphosphate hydrolases"/>
    <property type="match status" value="1"/>
</dbReference>
<dbReference type="Pfam" id="PF02954">
    <property type="entry name" value="HTH_8"/>
    <property type="match status" value="1"/>
</dbReference>
<evidence type="ECO:0000256" key="5">
    <source>
        <dbReference type="ARBA" id="ARBA00023163"/>
    </source>
</evidence>
<dbReference type="Gene3D" id="3.40.50.2300">
    <property type="match status" value="1"/>
</dbReference>
<name>D6YZV6_DESAT</name>
<dbReference type="InterPro" id="IPR009057">
    <property type="entry name" value="Homeodomain-like_sf"/>
</dbReference>
<dbReference type="RefSeq" id="WP_013162644.1">
    <property type="nucleotide sequence ID" value="NC_014216.1"/>
</dbReference>
<dbReference type="PROSITE" id="PS50110">
    <property type="entry name" value="RESPONSE_REGULATORY"/>
    <property type="match status" value="1"/>
</dbReference>
<dbReference type="GO" id="GO:0043565">
    <property type="term" value="F:sequence-specific DNA binding"/>
    <property type="evidence" value="ECO:0007669"/>
    <property type="project" value="InterPro"/>
</dbReference>
<keyword evidence="5" id="KW-0804">Transcription</keyword>
<keyword evidence="3" id="KW-0805">Transcription regulation</keyword>
<dbReference type="InterPro" id="IPR011006">
    <property type="entry name" value="CheY-like_superfamily"/>
</dbReference>
<dbReference type="PROSITE" id="PS00676">
    <property type="entry name" value="SIGMA54_INTERACT_2"/>
    <property type="match status" value="1"/>
</dbReference>
<dbReference type="SMART" id="SM00448">
    <property type="entry name" value="REC"/>
    <property type="match status" value="1"/>
</dbReference>
<dbReference type="AlphaFoldDB" id="D6YZV6"/>
<dbReference type="Pfam" id="PF00158">
    <property type="entry name" value="Sigma54_activat"/>
    <property type="match status" value="1"/>
</dbReference>
<dbReference type="PANTHER" id="PTHR32071">
    <property type="entry name" value="TRANSCRIPTIONAL REGULATORY PROTEIN"/>
    <property type="match status" value="1"/>
</dbReference>
<dbReference type="Gene3D" id="1.10.8.60">
    <property type="match status" value="1"/>
</dbReference>
<dbReference type="InParanoid" id="D6YZV6"/>
<dbReference type="eggNOG" id="COG2204">
    <property type="taxonomic scope" value="Bacteria"/>
</dbReference>
<dbReference type="PROSITE" id="PS00688">
    <property type="entry name" value="SIGMA54_INTERACT_3"/>
    <property type="match status" value="1"/>
</dbReference>
<dbReference type="InterPro" id="IPR001789">
    <property type="entry name" value="Sig_transdc_resp-reg_receiver"/>
</dbReference>
<dbReference type="InterPro" id="IPR025943">
    <property type="entry name" value="Sigma_54_int_dom_ATP-bd_2"/>
</dbReference>
<feature type="modified residue" description="4-aspartylphosphate" evidence="6">
    <location>
        <position position="55"/>
    </location>
</feature>
<dbReference type="STRING" id="589865.DaAHT2_0407"/>
<dbReference type="PANTHER" id="PTHR32071:SF113">
    <property type="entry name" value="ALGINATE BIOSYNTHESIS TRANSCRIPTIONAL REGULATORY PROTEIN ALGB"/>
    <property type="match status" value="1"/>
</dbReference>
<dbReference type="HOGENOM" id="CLU_000445_0_6_7"/>
<evidence type="ECO:0000256" key="3">
    <source>
        <dbReference type="ARBA" id="ARBA00023015"/>
    </source>
</evidence>
<dbReference type="SUPFAM" id="SSF52540">
    <property type="entry name" value="P-loop containing nucleoside triphosphate hydrolases"/>
    <property type="match status" value="1"/>
</dbReference>
<dbReference type="PROSITE" id="PS00675">
    <property type="entry name" value="SIGMA54_INTERACT_1"/>
    <property type="match status" value="1"/>
</dbReference>
<evidence type="ECO:0000256" key="6">
    <source>
        <dbReference type="PROSITE-ProRule" id="PRU00169"/>
    </source>
</evidence>
<dbReference type="FunFam" id="3.40.50.300:FF:000006">
    <property type="entry name" value="DNA-binding transcriptional regulator NtrC"/>
    <property type="match status" value="1"/>
</dbReference>